<name>A0A3S2VSK1_9SPHN</name>
<dbReference type="OrthoDB" id="9808492at2"/>
<proteinExistence type="predicted"/>
<evidence type="ECO:0008006" key="3">
    <source>
        <dbReference type="Google" id="ProtNLM"/>
    </source>
</evidence>
<dbReference type="Proteomes" id="UP000282837">
    <property type="component" value="Unassembled WGS sequence"/>
</dbReference>
<accession>A0A3S2VSK1</accession>
<sequence length="490" mass="54149">MKKSTGLLIGAGASYELGMPLVWELTTELKNLLTPEKLRKFNAGWREQGGGYPDEVIDDFVSVLERSDLHYEALLGYLETQWRRQRSFAQHYHGLYSWFVQMTYYLLYSRQINNADYLAGHLPLFDGIKSLTDGGKTLRIFSLNHDVMIEAIAARLGIPLHSGFGPATITLPLRDKAGILKGRLNAAVLDEATIERGAMPFPNPPEPGIYLLKIHGALDVFAFNDGKDLLKLMPDGDGPEGVIAALRAANEDLRYIHPGFPSGQVGALNEIAYADDDGVMQFLRRTLLAGAFKFDVRSSQVLPVRMLEHFRANLNFVDRLICIGYGFGDLHINTALREWLDASAGRSLEIVNPGIREIPSGLLHLAPQITLSQSGAADWFDDEAGIERPQNQIVLKQVSAAMRKLGPVRGQKAKAAYFAQRQQSAKERLMDHLKGLPKVGGKPDLGAIEDAEATARKLAADFATTEEEFMVGLLAYLEAELLVPAPSQWK</sequence>
<dbReference type="AlphaFoldDB" id="A0A3S2VSK1"/>
<evidence type="ECO:0000313" key="2">
    <source>
        <dbReference type="Proteomes" id="UP000282837"/>
    </source>
</evidence>
<dbReference type="EMBL" id="SACO01000007">
    <property type="protein sequence ID" value="RVU04648.1"/>
    <property type="molecule type" value="Genomic_DNA"/>
</dbReference>
<evidence type="ECO:0000313" key="1">
    <source>
        <dbReference type="EMBL" id="RVU04648.1"/>
    </source>
</evidence>
<organism evidence="1 2">
    <name type="scientific">Novosphingobium umbonatum</name>
    <dbReference type="NCBI Taxonomy" id="1908524"/>
    <lineage>
        <taxon>Bacteria</taxon>
        <taxon>Pseudomonadati</taxon>
        <taxon>Pseudomonadota</taxon>
        <taxon>Alphaproteobacteria</taxon>
        <taxon>Sphingomonadales</taxon>
        <taxon>Sphingomonadaceae</taxon>
        <taxon>Novosphingobium</taxon>
    </lineage>
</organism>
<reference evidence="1 2" key="1">
    <citation type="submission" date="2019-01" db="EMBL/GenBank/DDBJ databases">
        <authorList>
            <person name="Chen W.-M."/>
        </authorList>
    </citation>
    <scope>NUCLEOTIDE SEQUENCE [LARGE SCALE GENOMIC DNA]</scope>
    <source>
        <strain evidence="1 2">FSY-9</strain>
    </source>
</reference>
<gene>
    <name evidence="1" type="ORF">EOE18_10810</name>
</gene>
<keyword evidence="2" id="KW-1185">Reference proteome</keyword>
<comment type="caution">
    <text evidence="1">The sequence shown here is derived from an EMBL/GenBank/DDBJ whole genome shotgun (WGS) entry which is preliminary data.</text>
</comment>
<dbReference type="RefSeq" id="WP_127709349.1">
    <property type="nucleotide sequence ID" value="NZ_SACO01000007.1"/>
</dbReference>
<protein>
    <recommendedName>
        <fullName evidence="3">SIR2-like domain-containing protein</fullName>
    </recommendedName>
</protein>